<comment type="caution">
    <text evidence="4">The sequence shown here is derived from an EMBL/GenBank/DDBJ whole genome shotgun (WGS) entry which is preliminary data.</text>
</comment>
<feature type="region of interest" description="Disordered" evidence="3">
    <location>
        <begin position="216"/>
        <end position="260"/>
    </location>
</feature>
<feature type="compositionally biased region" description="Acidic residues" evidence="3">
    <location>
        <begin position="221"/>
        <end position="253"/>
    </location>
</feature>
<evidence type="ECO:0000313" key="4">
    <source>
        <dbReference type="EMBL" id="KAG7728674.1"/>
    </source>
</evidence>
<dbReference type="Proteomes" id="UP000738402">
    <property type="component" value="Unassembled WGS sequence"/>
</dbReference>
<proteinExistence type="predicted"/>
<keyword evidence="2" id="KW-0677">Repeat</keyword>
<dbReference type="PANTHER" id="PTHR19857">
    <property type="entry name" value="MITOCHONDRIAL DIVISION PROTEIN 1-RELATED"/>
    <property type="match status" value="1"/>
</dbReference>
<keyword evidence="1" id="KW-0853">WD repeat</keyword>
<protein>
    <recommendedName>
        <fullName evidence="6">WD repeat-containing protein</fullName>
    </recommendedName>
</protein>
<evidence type="ECO:0008006" key="6">
    <source>
        <dbReference type="Google" id="ProtNLM"/>
    </source>
</evidence>
<dbReference type="InterPro" id="IPR051179">
    <property type="entry name" value="WD_repeat_multifunction"/>
</dbReference>
<name>A0AAN6D702_9ASCO</name>
<evidence type="ECO:0000256" key="2">
    <source>
        <dbReference type="ARBA" id="ARBA00022737"/>
    </source>
</evidence>
<dbReference type="InterPro" id="IPR015943">
    <property type="entry name" value="WD40/YVTN_repeat-like_dom_sf"/>
</dbReference>
<dbReference type="PANTHER" id="PTHR19857:SF8">
    <property type="entry name" value="ANGIO-ASSOCIATED MIGRATORY CELL PROTEIN"/>
    <property type="match status" value="1"/>
</dbReference>
<dbReference type="Gene3D" id="2.130.10.10">
    <property type="entry name" value="YVTN repeat-like/Quinoprotein amine dehydrogenase"/>
    <property type="match status" value="2"/>
</dbReference>
<dbReference type="EMBL" id="JAHLUH010000004">
    <property type="protein sequence ID" value="KAG7728674.1"/>
    <property type="molecule type" value="Genomic_DNA"/>
</dbReference>
<organism evidence="4 5">
    <name type="scientific">Ogataea haglerorum</name>
    <dbReference type="NCBI Taxonomy" id="1937702"/>
    <lineage>
        <taxon>Eukaryota</taxon>
        <taxon>Fungi</taxon>
        <taxon>Dikarya</taxon>
        <taxon>Ascomycota</taxon>
        <taxon>Saccharomycotina</taxon>
        <taxon>Pichiomycetes</taxon>
        <taxon>Pichiales</taxon>
        <taxon>Pichiaceae</taxon>
        <taxon>Ogataea</taxon>
    </lineage>
</organism>
<accession>A0AAN6D702</accession>
<evidence type="ECO:0000313" key="5">
    <source>
        <dbReference type="Proteomes" id="UP000738402"/>
    </source>
</evidence>
<dbReference type="SUPFAM" id="SSF50978">
    <property type="entry name" value="WD40 repeat-like"/>
    <property type="match status" value="1"/>
</dbReference>
<sequence length="260" mass="29167">MVVAKSDILASNITKILTVPNKSFLIVGTENGDVLCLDSNTLQQTYQIKKVHEDAVNSINHYVPKSDYQFVTTGSTTLSHFDIRKEQPQHQSEDQEDELLCSSWLDPTNPNTMLCGMGEGVVTVWRPEMNDFADQISRVRISKEPVESLISALDSEGEHIWAGCFDGTVSRVNIRSGRVVERRVHSETDEVSFLDLDHEYRLISAGMDRLTIWKETGDVESSGDDEDEKDVDESEDSSAEEEEEWTGFGDDEGQIGFGRL</sequence>
<reference evidence="4" key="1">
    <citation type="journal article" date="2021" name="G3 (Bethesda)">
        <title>Genomic diversity, chromosomal rearrangements, and interspecies hybridization in the ogataea polymorpha species complex.</title>
        <authorList>
            <person name="Hanson S.J."/>
            <person name="Cinneide E.O."/>
            <person name="Salzberg L.I."/>
            <person name="Wolfe K.H."/>
            <person name="McGowan J."/>
            <person name="Fitzpatrick D.A."/>
            <person name="Matlin K."/>
        </authorList>
    </citation>
    <scope>NUCLEOTIDE SEQUENCE</scope>
    <source>
        <strain evidence="4">83-405-1</strain>
    </source>
</reference>
<evidence type="ECO:0000256" key="3">
    <source>
        <dbReference type="SAM" id="MobiDB-lite"/>
    </source>
</evidence>
<dbReference type="InterPro" id="IPR036322">
    <property type="entry name" value="WD40_repeat_dom_sf"/>
</dbReference>
<evidence type="ECO:0000256" key="1">
    <source>
        <dbReference type="ARBA" id="ARBA00022574"/>
    </source>
</evidence>
<gene>
    <name evidence="4" type="ORF">KL933_001907</name>
</gene>
<dbReference type="AlphaFoldDB" id="A0AAN6D702"/>